<reference evidence="2" key="1">
    <citation type="submission" date="2016-11" db="UniProtKB">
        <authorList>
            <consortium name="WormBaseParasite"/>
        </authorList>
    </citation>
    <scope>IDENTIFICATION</scope>
</reference>
<evidence type="ECO:0000313" key="1">
    <source>
        <dbReference type="Proteomes" id="UP000095287"/>
    </source>
</evidence>
<sequence length="73" mass="7986">MLLGNYAGATIGCIFYRLMPCTINTAINLAVNKSMRDSIIDILRTILMLKKSGKVVGGSSAVTVTRVIDRRIR</sequence>
<keyword evidence="1" id="KW-1185">Reference proteome</keyword>
<proteinExistence type="predicted"/>
<organism evidence="1 2">
    <name type="scientific">Steinernema glaseri</name>
    <dbReference type="NCBI Taxonomy" id="37863"/>
    <lineage>
        <taxon>Eukaryota</taxon>
        <taxon>Metazoa</taxon>
        <taxon>Ecdysozoa</taxon>
        <taxon>Nematoda</taxon>
        <taxon>Chromadorea</taxon>
        <taxon>Rhabditida</taxon>
        <taxon>Tylenchina</taxon>
        <taxon>Panagrolaimomorpha</taxon>
        <taxon>Strongyloidoidea</taxon>
        <taxon>Steinernematidae</taxon>
        <taxon>Steinernema</taxon>
    </lineage>
</organism>
<name>A0A1I8A5U9_9BILA</name>
<dbReference type="Proteomes" id="UP000095287">
    <property type="component" value="Unplaced"/>
</dbReference>
<dbReference type="AlphaFoldDB" id="A0A1I8A5U9"/>
<accession>A0A1I8A5U9</accession>
<dbReference type="WBParaSite" id="L893_g33171.t1">
    <property type="protein sequence ID" value="L893_g33171.t1"/>
    <property type="gene ID" value="L893_g33171"/>
</dbReference>
<evidence type="ECO:0000313" key="2">
    <source>
        <dbReference type="WBParaSite" id="L893_g33171.t1"/>
    </source>
</evidence>
<protein>
    <submittedName>
        <fullName evidence="2">DUF2062 domain-containing protein</fullName>
    </submittedName>
</protein>